<dbReference type="EMBL" id="CDNY01000024">
    <property type="protein sequence ID" value="CEN31677.1"/>
    <property type="molecule type" value="Genomic_DNA"/>
</dbReference>
<organism evidence="2 3">
    <name type="scientific">Paraclostridium sordellii</name>
    <name type="common">Clostridium sordellii</name>
    <dbReference type="NCBI Taxonomy" id="1505"/>
    <lineage>
        <taxon>Bacteria</taxon>
        <taxon>Bacillati</taxon>
        <taxon>Bacillota</taxon>
        <taxon>Clostridia</taxon>
        <taxon>Peptostreptococcales</taxon>
        <taxon>Peptostreptococcaceae</taxon>
        <taxon>Paraclostridium</taxon>
    </lineage>
</organism>
<evidence type="ECO:0000256" key="1">
    <source>
        <dbReference type="SAM" id="Phobius"/>
    </source>
</evidence>
<proteinExistence type="predicted"/>
<gene>
    <name evidence="2" type="ORF">UMC4404_22601</name>
</gene>
<sequence>MRKKISVSVLVIVIASLMVIGVGGSLNNPKKDLIDIKGEKENLGDVLFLQQSRVDLYKNIQTFVSKDGFKTEEYKNIKNFKSKLSKTINSNKDLFKNNLPDKNSVYTSNNNIGFLEEHRMDYGKNGEVLHDFIIHNKNLKTNEITNYVFSIPDEFKSESNFHQWFTVDIKEDYVYILYSAADNVEYDRGGNVKNIGNSYLNLYTFNLNTQEVKKKDSYQISNKNEEKIIVDGSIGFKDNDRLYTFIKKVDLNNEEKSNYYLVYYDINSNKFNTINKPVIEDYNESYLSENITYDVEGDFLYLLQNTVENGEGTVLKLSTINLKTNEVIDIDKKYRVDSIYDNFNIKNFRIIDNKMYMCINSWKDNDRNDGKNDIVKDSIFVIDEKNGQVLYQGEYLENIPGYKTELIITKDEL</sequence>
<dbReference type="AlphaFoldDB" id="A0A9P1P8T2"/>
<accession>A0A9P1P8T2</accession>
<protein>
    <submittedName>
        <fullName evidence="2">Uncharacterized protein</fullName>
    </submittedName>
</protein>
<evidence type="ECO:0000313" key="3">
    <source>
        <dbReference type="Proteomes" id="UP000049685"/>
    </source>
</evidence>
<keyword evidence="1" id="KW-0472">Membrane</keyword>
<feature type="transmembrane region" description="Helical" evidence="1">
    <location>
        <begin position="7"/>
        <end position="26"/>
    </location>
</feature>
<dbReference type="RefSeq" id="WP_055331221.1">
    <property type="nucleotide sequence ID" value="NZ_CDNY01000024.1"/>
</dbReference>
<keyword evidence="1" id="KW-0812">Transmembrane</keyword>
<reference evidence="3" key="1">
    <citation type="submission" date="2015-01" db="EMBL/GenBank/DDBJ databases">
        <authorList>
            <person name="Aslett A.Martin."/>
            <person name="De Silva Nishadi"/>
        </authorList>
    </citation>
    <scope>NUCLEOTIDE SEQUENCE [LARGE SCALE GENOMIC DNA]</scope>
    <source>
        <strain evidence="3">UMC4404</strain>
    </source>
</reference>
<evidence type="ECO:0000313" key="2">
    <source>
        <dbReference type="EMBL" id="CEN31677.1"/>
    </source>
</evidence>
<dbReference type="Proteomes" id="UP000049685">
    <property type="component" value="Unassembled WGS sequence"/>
</dbReference>
<comment type="caution">
    <text evidence="2">The sequence shown here is derived from an EMBL/GenBank/DDBJ whole genome shotgun (WGS) entry which is preliminary data.</text>
</comment>
<name>A0A9P1P8T2_PARSO</name>
<keyword evidence="1" id="KW-1133">Transmembrane helix</keyword>